<dbReference type="InterPro" id="IPR013094">
    <property type="entry name" value="AB_hydrolase_3"/>
</dbReference>
<name>A0AAE0LQK5_9PEZI</name>
<dbReference type="InterPro" id="IPR029058">
    <property type="entry name" value="AB_hydrolase_fold"/>
</dbReference>
<dbReference type="SUPFAM" id="SSF53474">
    <property type="entry name" value="alpha/beta-Hydrolases"/>
    <property type="match status" value="1"/>
</dbReference>
<protein>
    <submittedName>
        <fullName evidence="3">Alpha/Beta hydrolase protein</fullName>
    </submittedName>
</protein>
<reference evidence="3" key="1">
    <citation type="journal article" date="2023" name="Mol. Phylogenet. Evol.">
        <title>Genome-scale phylogeny and comparative genomics of the fungal order Sordariales.</title>
        <authorList>
            <person name="Hensen N."/>
            <person name="Bonometti L."/>
            <person name="Westerberg I."/>
            <person name="Brannstrom I.O."/>
            <person name="Guillou S."/>
            <person name="Cros-Aarteil S."/>
            <person name="Calhoun S."/>
            <person name="Haridas S."/>
            <person name="Kuo A."/>
            <person name="Mondo S."/>
            <person name="Pangilinan J."/>
            <person name="Riley R."/>
            <person name="LaButti K."/>
            <person name="Andreopoulos B."/>
            <person name="Lipzen A."/>
            <person name="Chen C."/>
            <person name="Yan M."/>
            <person name="Daum C."/>
            <person name="Ng V."/>
            <person name="Clum A."/>
            <person name="Steindorff A."/>
            <person name="Ohm R.A."/>
            <person name="Martin F."/>
            <person name="Silar P."/>
            <person name="Natvig D.O."/>
            <person name="Lalanne C."/>
            <person name="Gautier V."/>
            <person name="Ament-Velasquez S.L."/>
            <person name="Kruys A."/>
            <person name="Hutchinson M.I."/>
            <person name="Powell A.J."/>
            <person name="Barry K."/>
            <person name="Miller A.N."/>
            <person name="Grigoriev I.V."/>
            <person name="Debuchy R."/>
            <person name="Gladieux P."/>
            <person name="Hiltunen Thoren M."/>
            <person name="Johannesson H."/>
        </authorList>
    </citation>
    <scope>NUCLEOTIDE SEQUENCE</scope>
    <source>
        <strain evidence="3">CBS 168.71</strain>
    </source>
</reference>
<dbReference type="Pfam" id="PF07859">
    <property type="entry name" value="Abhydrolase_3"/>
    <property type="match status" value="1"/>
</dbReference>
<dbReference type="EMBL" id="JAUEPN010000005">
    <property type="protein sequence ID" value="KAK3293807.1"/>
    <property type="molecule type" value="Genomic_DNA"/>
</dbReference>
<dbReference type="GeneID" id="87838669"/>
<accession>A0AAE0LQK5</accession>
<keyword evidence="1 3" id="KW-0378">Hydrolase</keyword>
<feature type="domain" description="Alpha/beta hydrolase fold-3" evidence="2">
    <location>
        <begin position="99"/>
        <end position="310"/>
    </location>
</feature>
<gene>
    <name evidence="3" type="ORF">B0H64DRAFT_360990</name>
</gene>
<dbReference type="AlphaFoldDB" id="A0AAE0LQK5"/>
<sequence>MNVLDIPDSGRRAESLDVSVARFLTCHQGLELGGLGGYAAERQKHAETFAHHKLPKHKINPIGTVESATIPGPHGAIPVRVLYPMKGRELRTKGDAGALVYCHGGGYCTGSVDEFENSLRLIAEKSGCLVFAFDYRLAPEFRYPVQLDEYSAVVDWVQGYGGRYRGVHPRRVVGGGDGVGGSMTAALCLRRRDEGKKPLAGQLLLYPAMYSPSSPPAADENKSGYYLEYDGLTGLIDHYLPLINAVPSYRKYVYPGAQGSLHMYGQPLAVIFTNGFDPLREGGIAHARAMRRAGALAAWKHYADLTHGWLRMAPWSPAAREATCYVAVALEMFVKVKPLEK</sequence>
<dbReference type="PANTHER" id="PTHR48081">
    <property type="entry name" value="AB HYDROLASE SUPERFAMILY PROTEIN C4A8.06C"/>
    <property type="match status" value="1"/>
</dbReference>
<dbReference type="Proteomes" id="UP001278766">
    <property type="component" value="Unassembled WGS sequence"/>
</dbReference>
<dbReference type="GO" id="GO:0016787">
    <property type="term" value="F:hydrolase activity"/>
    <property type="evidence" value="ECO:0007669"/>
    <property type="project" value="UniProtKB-KW"/>
</dbReference>
<organism evidence="3 4">
    <name type="scientific">Chaetomium fimeti</name>
    <dbReference type="NCBI Taxonomy" id="1854472"/>
    <lineage>
        <taxon>Eukaryota</taxon>
        <taxon>Fungi</taxon>
        <taxon>Dikarya</taxon>
        <taxon>Ascomycota</taxon>
        <taxon>Pezizomycotina</taxon>
        <taxon>Sordariomycetes</taxon>
        <taxon>Sordariomycetidae</taxon>
        <taxon>Sordariales</taxon>
        <taxon>Chaetomiaceae</taxon>
        <taxon>Chaetomium</taxon>
    </lineage>
</organism>
<comment type="caution">
    <text evidence="3">The sequence shown here is derived from an EMBL/GenBank/DDBJ whole genome shotgun (WGS) entry which is preliminary data.</text>
</comment>
<evidence type="ECO:0000259" key="2">
    <source>
        <dbReference type="Pfam" id="PF07859"/>
    </source>
</evidence>
<proteinExistence type="predicted"/>
<reference evidence="3" key="2">
    <citation type="submission" date="2023-06" db="EMBL/GenBank/DDBJ databases">
        <authorList>
            <consortium name="Lawrence Berkeley National Laboratory"/>
            <person name="Haridas S."/>
            <person name="Hensen N."/>
            <person name="Bonometti L."/>
            <person name="Westerberg I."/>
            <person name="Brannstrom I.O."/>
            <person name="Guillou S."/>
            <person name="Cros-Aarteil S."/>
            <person name="Calhoun S."/>
            <person name="Kuo A."/>
            <person name="Mondo S."/>
            <person name="Pangilinan J."/>
            <person name="Riley R."/>
            <person name="Labutti K."/>
            <person name="Andreopoulos B."/>
            <person name="Lipzen A."/>
            <person name="Chen C."/>
            <person name="Yanf M."/>
            <person name="Daum C."/>
            <person name="Ng V."/>
            <person name="Clum A."/>
            <person name="Steindorff A."/>
            <person name="Ohm R."/>
            <person name="Martin F."/>
            <person name="Silar P."/>
            <person name="Natvig D."/>
            <person name="Lalanne C."/>
            <person name="Gautier V."/>
            <person name="Ament-Velasquez S.L."/>
            <person name="Kruys A."/>
            <person name="Hutchinson M.I."/>
            <person name="Powell A.J."/>
            <person name="Barry K."/>
            <person name="Miller A.N."/>
            <person name="Grigoriev I.V."/>
            <person name="Debuchy R."/>
            <person name="Gladieux P."/>
            <person name="Thoren M.H."/>
            <person name="Johannesson H."/>
        </authorList>
    </citation>
    <scope>NUCLEOTIDE SEQUENCE</scope>
    <source>
        <strain evidence="3">CBS 168.71</strain>
    </source>
</reference>
<evidence type="ECO:0000256" key="1">
    <source>
        <dbReference type="ARBA" id="ARBA00022801"/>
    </source>
</evidence>
<dbReference type="InterPro" id="IPR050300">
    <property type="entry name" value="GDXG_lipolytic_enzyme"/>
</dbReference>
<evidence type="ECO:0000313" key="4">
    <source>
        <dbReference type="Proteomes" id="UP001278766"/>
    </source>
</evidence>
<evidence type="ECO:0000313" key="3">
    <source>
        <dbReference type="EMBL" id="KAK3293807.1"/>
    </source>
</evidence>
<keyword evidence="4" id="KW-1185">Reference proteome</keyword>
<dbReference type="RefSeq" id="XP_062657321.1">
    <property type="nucleotide sequence ID" value="XM_062801721.1"/>
</dbReference>
<dbReference type="Gene3D" id="3.40.50.1820">
    <property type="entry name" value="alpha/beta hydrolase"/>
    <property type="match status" value="1"/>
</dbReference>
<dbReference type="PANTHER" id="PTHR48081:SF8">
    <property type="entry name" value="ALPHA_BETA HYDROLASE FOLD-3 DOMAIN-CONTAINING PROTEIN-RELATED"/>
    <property type="match status" value="1"/>
</dbReference>